<feature type="repeat" description="WD" evidence="3">
    <location>
        <begin position="247"/>
        <end position="278"/>
    </location>
</feature>
<evidence type="ECO:0000256" key="1">
    <source>
        <dbReference type="ARBA" id="ARBA00022574"/>
    </source>
</evidence>
<dbReference type="PANTHER" id="PTHR22844:SF355">
    <property type="entry name" value="OS03G0625300 PROTEIN"/>
    <property type="match status" value="1"/>
</dbReference>
<dbReference type="STRING" id="4537.A0A0E0KGG8"/>
<dbReference type="HOGENOM" id="CLU_031007_1_1_1"/>
<dbReference type="PANTHER" id="PTHR22844">
    <property type="entry name" value="F-BOX AND WD40 DOMAIN PROTEIN"/>
    <property type="match status" value="1"/>
</dbReference>
<dbReference type="InterPro" id="IPR001680">
    <property type="entry name" value="WD40_rpt"/>
</dbReference>
<sequence length="486" mass="51617">MGSGHRKLIHLLRAEQAASFSPKSLSSSSASDDDGCSSSSWQTTDGGGYGSAASSPSRCSASTPPKSPWAAHLPGLGGAGAGASVTGLIASLVKEDGHVYSLAAAGDVLYTGTDSENVRVWRDRRELAGFRTGSGLVKAIVVADDGRIFTGHQDGKIRVWRADADDPAVHRRVGSLPRLADYIRSSVNPSSYVETRRRGRRREVWLRHSDAVSCLSLDEGAGLLYSGSWDRSFKVWRVSDSRCLESVHAHDDAVNTVAAAGFDGVVFTGSADGTVKVWRREESAAENGGEAKTRHVLEMVLRKDESAVTGITVSAEDRIVYVGSSDGAVTYWHWINGEARYGGALRAHKMAVMCLAVAGNVVVSGSADRTLCAWRRDGAEHTRLALLNGHTGPVKCMAVDEEETSSSSDGERRFVVYSGSLDGSVKVWRVSDNEATDSPASVAAERPLPLPSSQVWKRVDQPAAAAAVATAWSPYQTSELNSVAAA</sequence>
<feature type="region of interest" description="Disordered" evidence="4">
    <location>
        <begin position="17"/>
        <end position="67"/>
    </location>
</feature>
<proteinExistence type="predicted"/>
<dbReference type="Pfam" id="PF00400">
    <property type="entry name" value="WD40"/>
    <property type="match status" value="5"/>
</dbReference>
<feature type="repeat" description="WD" evidence="3">
    <location>
        <begin position="416"/>
        <end position="438"/>
    </location>
</feature>
<dbReference type="SMART" id="SM00320">
    <property type="entry name" value="WD40"/>
    <property type="match status" value="7"/>
</dbReference>
<dbReference type="FunFam" id="2.130.10.10:FF:000775">
    <property type="entry name" value="BnaA09g28200D protein"/>
    <property type="match status" value="1"/>
</dbReference>
<evidence type="ECO:0000313" key="6">
    <source>
        <dbReference type="Proteomes" id="UP000026962"/>
    </source>
</evidence>
<organism evidence="5">
    <name type="scientific">Oryza punctata</name>
    <name type="common">Red rice</name>
    <dbReference type="NCBI Taxonomy" id="4537"/>
    <lineage>
        <taxon>Eukaryota</taxon>
        <taxon>Viridiplantae</taxon>
        <taxon>Streptophyta</taxon>
        <taxon>Embryophyta</taxon>
        <taxon>Tracheophyta</taxon>
        <taxon>Spermatophyta</taxon>
        <taxon>Magnoliopsida</taxon>
        <taxon>Liliopsida</taxon>
        <taxon>Poales</taxon>
        <taxon>Poaceae</taxon>
        <taxon>BOP clade</taxon>
        <taxon>Oryzoideae</taxon>
        <taxon>Oryzeae</taxon>
        <taxon>Oryzinae</taxon>
        <taxon>Oryza</taxon>
    </lineage>
</organism>
<feature type="compositionally biased region" description="Low complexity" evidence="4">
    <location>
        <begin position="17"/>
        <end position="40"/>
    </location>
</feature>
<feature type="repeat" description="WD" evidence="3">
    <location>
        <begin position="345"/>
        <end position="374"/>
    </location>
</feature>
<feature type="compositionally biased region" description="Low complexity" evidence="4">
    <location>
        <begin position="51"/>
        <end position="67"/>
    </location>
</feature>
<evidence type="ECO:0000256" key="4">
    <source>
        <dbReference type="SAM" id="MobiDB-lite"/>
    </source>
</evidence>
<dbReference type="eggNOG" id="KOG4155">
    <property type="taxonomic scope" value="Eukaryota"/>
</dbReference>
<keyword evidence="1 3" id="KW-0853">WD repeat</keyword>
<evidence type="ECO:0000256" key="3">
    <source>
        <dbReference type="PROSITE-ProRule" id="PRU00221"/>
    </source>
</evidence>
<dbReference type="EnsemblPlants" id="OPUNC03G24240.1">
    <property type="protein sequence ID" value="OPUNC03G24240.1"/>
    <property type="gene ID" value="OPUNC03G24240"/>
</dbReference>
<accession>A0A0E0KGG8</accession>
<keyword evidence="6" id="KW-1185">Reference proteome</keyword>
<dbReference type="PROSITE" id="PS50082">
    <property type="entry name" value="WD_REPEATS_2"/>
    <property type="match status" value="5"/>
</dbReference>
<dbReference type="Gramene" id="OPUNC03G24240.1">
    <property type="protein sequence ID" value="OPUNC03G24240.1"/>
    <property type="gene ID" value="OPUNC03G24240"/>
</dbReference>
<feature type="repeat" description="WD" evidence="3">
    <location>
        <begin position="205"/>
        <end position="246"/>
    </location>
</feature>
<dbReference type="Proteomes" id="UP000026962">
    <property type="component" value="Chromosome 3"/>
</dbReference>
<keyword evidence="2" id="KW-0677">Repeat</keyword>
<dbReference type="SUPFAM" id="SSF50978">
    <property type="entry name" value="WD40 repeat-like"/>
    <property type="match status" value="1"/>
</dbReference>
<dbReference type="Gene3D" id="2.130.10.10">
    <property type="entry name" value="YVTN repeat-like/Quinoprotein amine dehydrogenase"/>
    <property type="match status" value="3"/>
</dbReference>
<dbReference type="OMA" id="VTCWRWG"/>
<evidence type="ECO:0000256" key="2">
    <source>
        <dbReference type="ARBA" id="ARBA00022737"/>
    </source>
</evidence>
<reference evidence="5" key="2">
    <citation type="submission" date="2018-05" db="EMBL/GenBank/DDBJ databases">
        <title>OpunRS2 (Oryza punctata Reference Sequence Version 2).</title>
        <authorList>
            <person name="Zhang J."/>
            <person name="Kudrna D."/>
            <person name="Lee S."/>
            <person name="Talag J."/>
            <person name="Welchert J."/>
            <person name="Wing R.A."/>
        </authorList>
    </citation>
    <scope>NUCLEOTIDE SEQUENCE [LARGE SCALE GENOMIC DNA]</scope>
</reference>
<dbReference type="PRINTS" id="PR00320">
    <property type="entry name" value="GPROTEINBRPT"/>
</dbReference>
<dbReference type="InterPro" id="IPR015943">
    <property type="entry name" value="WD40/YVTN_repeat-like_dom_sf"/>
</dbReference>
<feature type="repeat" description="WD" evidence="3">
    <location>
        <begin position="301"/>
        <end position="332"/>
    </location>
</feature>
<reference evidence="5" key="1">
    <citation type="submission" date="2015-04" db="UniProtKB">
        <authorList>
            <consortium name="EnsemblPlants"/>
        </authorList>
    </citation>
    <scope>IDENTIFICATION</scope>
</reference>
<dbReference type="InterPro" id="IPR045182">
    <property type="entry name" value="JINGUBANG-like"/>
</dbReference>
<dbReference type="AlphaFoldDB" id="A0A0E0KGG8"/>
<dbReference type="InterPro" id="IPR036322">
    <property type="entry name" value="WD40_repeat_dom_sf"/>
</dbReference>
<dbReference type="InterPro" id="IPR020472">
    <property type="entry name" value="WD40_PAC1"/>
</dbReference>
<protein>
    <submittedName>
        <fullName evidence="5">Uncharacterized protein</fullName>
    </submittedName>
</protein>
<name>A0A0E0KGG8_ORYPU</name>
<evidence type="ECO:0000313" key="5">
    <source>
        <dbReference type="EnsemblPlants" id="OPUNC03G24240.1"/>
    </source>
</evidence>
<dbReference type="PROSITE" id="PS50294">
    <property type="entry name" value="WD_REPEATS_REGION"/>
    <property type="match status" value="2"/>
</dbReference>